<organism evidence="1 2">
    <name type="scientific">Phormidium yuhuli AB48</name>
    <dbReference type="NCBI Taxonomy" id="2940671"/>
    <lineage>
        <taxon>Bacteria</taxon>
        <taxon>Bacillati</taxon>
        <taxon>Cyanobacteriota</taxon>
        <taxon>Cyanophyceae</taxon>
        <taxon>Oscillatoriophycideae</taxon>
        <taxon>Oscillatoriales</taxon>
        <taxon>Oscillatoriaceae</taxon>
        <taxon>Phormidium</taxon>
        <taxon>Phormidium yuhuli</taxon>
    </lineage>
</organism>
<accession>A0ABY5AKM4</accession>
<protein>
    <submittedName>
        <fullName evidence="1">Uncharacterized protein</fullName>
    </submittedName>
</protein>
<keyword evidence="2" id="KW-1185">Reference proteome</keyword>
<reference evidence="1" key="1">
    <citation type="submission" date="2022-06" db="EMBL/GenBank/DDBJ databases">
        <title>Genome sequence of Phormidium yuhuli AB48 isolated from an industrial photobioreactor environment.</title>
        <authorList>
            <person name="Qiu Y."/>
            <person name="Noonan A.J.C."/>
            <person name="Dofher K."/>
            <person name="Koch M."/>
            <person name="Kieft B."/>
            <person name="Lin X."/>
            <person name="Ziels R.M."/>
            <person name="Hallam S.J."/>
        </authorList>
    </citation>
    <scope>NUCLEOTIDE SEQUENCE</scope>
    <source>
        <strain evidence="1">AB48</strain>
    </source>
</reference>
<proteinExistence type="predicted"/>
<dbReference type="Proteomes" id="UP001056708">
    <property type="component" value="Chromosome"/>
</dbReference>
<evidence type="ECO:0000313" key="2">
    <source>
        <dbReference type="Proteomes" id="UP001056708"/>
    </source>
</evidence>
<dbReference type="EMBL" id="CP098611">
    <property type="protein sequence ID" value="USR89525.1"/>
    <property type="molecule type" value="Genomic_DNA"/>
</dbReference>
<dbReference type="RefSeq" id="WP_252660189.1">
    <property type="nucleotide sequence ID" value="NZ_CP098611.1"/>
</dbReference>
<evidence type="ECO:0000313" key="1">
    <source>
        <dbReference type="EMBL" id="USR89525.1"/>
    </source>
</evidence>
<name>A0ABY5AKM4_9CYAN</name>
<sequence length="88" mass="9880">MRQCWTIPTLPLAVYREVVAHLRQVEGVAAGLLPQTAPNFDPKLSQVGGLWLELPDNAPADQQNRLNAILQYYGDRAQQSWQPLEAQN</sequence>
<gene>
    <name evidence="1" type="ORF">NEA10_11555</name>
</gene>